<dbReference type="GO" id="GO:0005737">
    <property type="term" value="C:cytoplasm"/>
    <property type="evidence" value="ECO:0006056"/>
    <property type="project" value="Others"/>
</dbReference>
<evidence type="ECO:0000313" key="5">
    <source>
        <dbReference type="Proteomes" id="UP000008524"/>
    </source>
</evidence>
<feature type="region of interest" description="Disordered" evidence="1">
    <location>
        <begin position="759"/>
        <end position="780"/>
    </location>
</feature>
<evidence type="ECO:0000256" key="1">
    <source>
        <dbReference type="SAM" id="MobiDB-lite"/>
    </source>
</evidence>
<reference evidence="4" key="4">
    <citation type="submission" date="2005-04" db="EMBL/GenBank/DDBJ databases">
        <title>Sequencing, closure, and annotation of Trypanosoma brucei chromosomes 2 through 8.</title>
        <authorList>
            <person name="Ghedin E."/>
            <person name="Blandin G."/>
            <person name="Bartholomeu D."/>
            <person name="Caler E."/>
            <person name="Haas B."/>
            <person name="Hannick L."/>
            <person name="Shallom J."/>
            <person name="Hou L."/>
            <person name="Djikeng A."/>
            <person name="Feldblyum T."/>
            <person name="Hostetler J."/>
            <person name="Johnson J."/>
            <person name="Jones K."/>
            <person name="Koo H.L."/>
            <person name="Larkin C."/>
            <person name="Pai G."/>
            <person name="Peterson J."/>
            <person name="Khalak H.G."/>
            <person name="Salzberg S."/>
            <person name="Simpson A.J."/>
            <person name="Tallon L."/>
            <person name="Van Aken S."/>
            <person name="Wanless D."/>
            <person name="White O."/>
            <person name="Wortman J."/>
            <person name="Fraser C.M."/>
            <person name="El-Sayed N.M.A."/>
        </authorList>
    </citation>
    <scope>NUCLEOTIDE SEQUENCE</scope>
    <source>
        <strain evidence="4">927/4 GUTat10.1</strain>
    </source>
</reference>
<dbReference type="eggNOG" id="ENOG502RXEB">
    <property type="taxonomic scope" value="Eukaryota"/>
</dbReference>
<feature type="region of interest" description="Disordered" evidence="1">
    <location>
        <begin position="1488"/>
        <end position="1531"/>
    </location>
</feature>
<feature type="chain" id="PRO_5010844150" evidence="2">
    <location>
        <begin position="20"/>
        <end position="1531"/>
    </location>
</feature>
<dbReference type="EMBL" id="CP000071">
    <property type="protein sequence ID" value="AAZ13006.1"/>
    <property type="molecule type" value="Genomic_DNA"/>
</dbReference>
<protein>
    <submittedName>
        <fullName evidence="3">Uncharacterized protein</fullName>
    </submittedName>
</protein>
<keyword evidence="5" id="KW-1185">Reference proteome</keyword>
<keyword evidence="2" id="KW-0732">Signal</keyword>
<reference evidence="4 5" key="2">
    <citation type="journal article" date="2005" name="Science">
        <title>The genome of the African trypanosome Trypanosoma brucei.</title>
        <authorList>
            <person name="Berriman M."/>
            <person name="Ghedin E."/>
            <person name="Hertz-Fowler C."/>
            <person name="Blandin G."/>
            <person name="Renauld H."/>
            <person name="Bartholomeu D.C."/>
            <person name="Lennard N.J."/>
            <person name="Caler E."/>
            <person name="Hamlin N.E."/>
            <person name="Haas B."/>
            <person name="Bohme U."/>
            <person name="Hannick L."/>
            <person name="Aslett M.A."/>
            <person name="Shallom J."/>
            <person name="Marcello L."/>
            <person name="Hou L."/>
            <person name="Wickstead B."/>
            <person name="Alsmark U.C."/>
            <person name="Arrowsmith C."/>
            <person name="Atkin R.J."/>
            <person name="Barron A.J."/>
            <person name="Bringaud F."/>
            <person name="Brooks K."/>
            <person name="Carrington M."/>
            <person name="Cherevach I."/>
            <person name="Chillingworth T.J."/>
            <person name="Churcher C."/>
            <person name="Clark L.N."/>
            <person name="Corton C.H."/>
            <person name="Cronin A."/>
            <person name="Davies R.M."/>
            <person name="Doggett J."/>
            <person name="Djikeng A."/>
            <person name="Feldblyum T."/>
            <person name="Field M.C."/>
            <person name="Fraser A."/>
            <person name="Goodhead I."/>
            <person name="Hance Z."/>
            <person name="Harper D."/>
            <person name="Harris B.R."/>
            <person name="Hauser H."/>
            <person name="Hostetler J."/>
            <person name="Ivens A."/>
            <person name="Jagels K."/>
            <person name="Johnson D."/>
            <person name="Johnson J."/>
            <person name="Jones K."/>
            <person name="Kerhornou A.X."/>
            <person name="Koo H."/>
            <person name="Larke N."/>
            <person name="Landfear S."/>
            <person name="Larkin C."/>
            <person name="Leech V."/>
            <person name="Line A."/>
            <person name="Lord A."/>
            <person name="Macleod A."/>
            <person name="Mooney P.J."/>
            <person name="Moule S."/>
            <person name="Martin D.M."/>
            <person name="Morgan G.W."/>
            <person name="Mungall K."/>
            <person name="Norbertczak H."/>
            <person name="Ormond D."/>
            <person name="Pai G."/>
            <person name="Peacock C.S."/>
            <person name="Peterson J."/>
            <person name="Quail M.A."/>
            <person name="Rabbinowitsch E."/>
            <person name="Rajandream M.A."/>
            <person name="Reitter C."/>
            <person name="Salzberg S.L."/>
            <person name="Sanders M."/>
            <person name="Schobel S."/>
            <person name="Sharp S."/>
            <person name="Simmonds M."/>
            <person name="Simpson A.J."/>
            <person name="Tallon L."/>
            <person name="Turner C.M."/>
            <person name="Tait A."/>
            <person name="Tivey A.R."/>
            <person name="Van Aken S."/>
            <person name="Walker D."/>
            <person name="Wanless D."/>
            <person name="Wang S."/>
            <person name="White B."/>
            <person name="White O."/>
            <person name="Whitehead S."/>
            <person name="Woodward J."/>
            <person name="Wortman J."/>
            <person name="Adams M.D."/>
            <person name="Embley T.M."/>
            <person name="Gull K."/>
            <person name="Ullu E."/>
            <person name="Barry J.D."/>
            <person name="Fairlamb A.H."/>
            <person name="Opperdoes F."/>
            <person name="Barrell B.G."/>
            <person name="Donelson J.E."/>
            <person name="Hall N."/>
            <person name="Fraser C.M."/>
            <person name="Melville S.E."/>
            <person name="El-Sayed N.M."/>
        </authorList>
    </citation>
    <scope>NUCLEOTIDE SEQUENCE [LARGE SCALE GENOMIC DNA]</scope>
    <source>
        <strain evidence="4 5">927/4 GUTat10.1</strain>
    </source>
</reference>
<dbReference type="GO" id="GO:0005930">
    <property type="term" value="C:axoneme"/>
    <property type="evidence" value="ECO:0006056"/>
    <property type="project" value="Others"/>
</dbReference>
<reference evidence="3" key="3">
    <citation type="submission" date="2005-04" db="EMBL/GenBank/DDBJ databases">
        <title>.</title>
        <authorList>
            <person name="Ghedin E."/>
            <person name="Blandin G."/>
            <person name="Bartholomeu D."/>
            <person name="Caler E."/>
            <person name="Haas B."/>
            <person name="Hannick L."/>
            <person name="Shallom J."/>
            <person name="Hou L."/>
            <person name="Djikeng A."/>
            <person name="Feldblyum T."/>
            <person name="Hostetler J."/>
            <person name="Johnson J."/>
            <person name="Jones K."/>
            <person name="Koo H.L."/>
            <person name="Larkin C."/>
            <person name="Pai G."/>
            <person name="Peterson J."/>
            <person name="Khalak H.G."/>
            <person name="Salzberg S."/>
            <person name="Simpson A.J."/>
            <person name="Tallon L."/>
            <person name="Van Aken S."/>
            <person name="Wanless D."/>
            <person name="White O."/>
            <person name="Wortman J."/>
            <person name="Fraser C.M."/>
            <person name="El-Sayed N.M.A."/>
        </authorList>
    </citation>
    <scope>NUCLEOTIDE SEQUENCE</scope>
    <source>
        <strain evidence="3">GUTat10.1</strain>
    </source>
</reference>
<feature type="region of interest" description="Disordered" evidence="1">
    <location>
        <begin position="672"/>
        <end position="721"/>
    </location>
</feature>
<evidence type="ECO:0000313" key="3">
    <source>
        <dbReference type="EMBL" id="AAX69741.1"/>
    </source>
</evidence>
<dbReference type="Proteomes" id="UP000008524">
    <property type="component" value="Chromosome 8"/>
</dbReference>
<feature type="compositionally biased region" description="Basic and acidic residues" evidence="1">
    <location>
        <begin position="306"/>
        <end position="325"/>
    </location>
</feature>
<accession>D6XKX6</accession>
<feature type="signal peptide" evidence="2">
    <location>
        <begin position="1"/>
        <end position="19"/>
    </location>
</feature>
<dbReference type="OMA" id="LANEFQW"/>
<evidence type="ECO:0000313" key="4">
    <source>
        <dbReference type="EMBL" id="AAZ13006.1"/>
    </source>
</evidence>
<dbReference type="GeneID" id="3659224"/>
<feature type="compositionally biased region" description="Basic residues" evidence="1">
    <location>
        <begin position="1517"/>
        <end position="1531"/>
    </location>
</feature>
<dbReference type="InParanoid" id="Q57XF0"/>
<proteinExistence type="predicted"/>
<feature type="region of interest" description="Disordered" evidence="1">
    <location>
        <begin position="306"/>
        <end position="344"/>
    </location>
</feature>
<sequence>MFSILRFLLARCSFFFSSPLPLLPRSFIGYCYHCHRHHPQRRKQFQYVPLLTNPHPGLTVVEKKGEMATLRFNLPALNEYQWRNLYLKKYGSCTYGPPMPKHEYRIDPCTVEWRRKREQEVWKSTTGQGDENSRKLGGGDITSRMLQTSDYMDASDDGRMAEFSGTHNGDSDGESLYKEASTYDNQLFTTDMFAFLSSGDSDSQSSTMSEMFTFLPQNGSRSFPTRLPTVSEFTAADSLIPARESRNTKPEDSILKSNDLVRLQRETWQLLMDDRIMMWFEREVKEHGRIAANVQKKLLEIVTKKPDAHSDVTTRSSASEKKKAQEPPAELPFSYVHETKPESSEDEKLMQTLEKFSPFFAVISPPEVLQRVASQVSTSKGGEVLSGTSNTIGLPIFSQYHTWRETFEFRQTWRLAPFSFFLIHDSSYNHAQICALYILLDVICRTSHTHTAECAMNEQSRQLMAERRVRRRRSAKTDDVVRAQSCPLVLIQQLTEDILLAYEQSSARTALSAALQVLRFLTNIVLDACTASRFVSPEALRRQCGFDGDPNPAGTTTAESVASVSVSIVRDDETSSLRRRRPQPSPLNEVARGLGIAECSVDGDDGVRDRQAPTEDEENMYRMDINSCIASIPLQHLNESSFEQLFELVYWFVDAPTANSTVTEKVTQGRITWDAKAPSSPTATAGGPTSGERGRGAPTSPAADTGSPTRRDGAGAQQRAQDFEATASVVEAIVRFETNMTFNLNAPVDDPYFSPLAAQSTRKNSKKKEGERRAAIQATPAAAPNNEAGVAIFRVSLTFVTTYIRLHGATWLKELLNRLFNILRRESVLLYLNDSDFNINQGLSARKKNSSFLSWGAKRFAAYSSSVQDSGLSTSSGDWDSTLQGKLEKLEQLICQDIGYVMGEFFSSLHGKRAITRLPQAISVMLTDYCSTIHLHLLNQRTPMEYSHEPPAVRVKKYLAEMRQRRVTGGLALGPQGKGQGVAEDTLIHNVGCHRLAKFILFDCWILPALNNAVAFGYLPEDAPHHLRSNVNAFTRYLKIIVNAPFASRCRPGPAARDVSQFPSCGTRKPVAEKKLQAFDDVAHAWRCNTLRLPSRITGIYNACTGSLNRLTRDTTAEDEKPNKRRAAASTSFSKMTLTKVITGDMSSSIDRVRETWSEKFTALDTLNAFLDLNSNSLDWGEVHDDDVDMSPSQILNIFCDRASYDISTKIVVSEFTVSPSTSAACISNIYSLMSGQHYLVRNACLSGTLVGRFKSSPYLACLIGVLTHPYMAVQVAENVLRNSRALYNALMTPLNDETLLSMMSSLVSGKNNTVLMDTNQLVTAVAALPFKARPGSADRSNSTSETPDMARAKLWQNTAQILLERRSLATTGARHPSHVLRRLIAKVRAPADPTDVLKNTSLAMENEVGHAPLCFDAWWRAMVVALTVKAMNVIEESSGARAMQWEQWCEVKVNDMQKEFRGLCAYLSKHKSAKTCIPEDKIMSYCRDGTTTRPKPAKQEISQPQRVKSAQEKRSVSRSKHRAKKKKATK</sequence>
<dbReference type="PaxDb" id="5691-AAZ13006"/>
<name>Q57XF0_TRYB2</name>
<reference evidence="4" key="1">
    <citation type="journal article" date="2005" name="Science">
        <title>Comparative genomics of trypanosomatid parasitic protozoa.</title>
        <authorList>
            <person name="El-Sayed N.M."/>
            <person name="Myler P.J."/>
            <person name="Blandin G."/>
            <person name="Berriman M."/>
            <person name="Crabtree J."/>
            <person name="Aggarwal G."/>
            <person name="Caler E."/>
            <person name="Renauld H."/>
            <person name="Worthey E.A."/>
            <person name="Hertz-Fowler C."/>
            <person name="Ghedin E."/>
            <person name="Peacock C."/>
            <person name="Bartholomeu D.C."/>
            <person name="Haas B.J."/>
            <person name="Tran A.N."/>
            <person name="Wortman J.R."/>
            <person name="Alsmark U.C."/>
            <person name="Angiuoli S."/>
            <person name="Anupama A."/>
            <person name="Badger J."/>
            <person name="Bringaud F."/>
            <person name="Cadag E."/>
            <person name="Carlton J.M."/>
            <person name="Cerqueira G.C."/>
            <person name="Creasy T."/>
            <person name="Delcher A.L."/>
            <person name="Djikeng A."/>
            <person name="Embley T.M."/>
            <person name="Hauser C."/>
            <person name="Ivens A.C."/>
            <person name="Kummerfeld S.K."/>
            <person name="Pereira-Leal J.B."/>
            <person name="Nilsson D."/>
            <person name="Peterson J."/>
            <person name="Salzberg S.L."/>
            <person name="Shallom J."/>
            <person name="Silva J.C."/>
            <person name="Sundaram J."/>
            <person name="Westenberger S."/>
            <person name="White O."/>
            <person name="Melville S.E."/>
            <person name="Donelson J.E."/>
            <person name="Andersson B."/>
            <person name="Stuart K.D."/>
            <person name="Hall N."/>
        </authorList>
    </citation>
    <scope>NUCLEOTIDE SEQUENCE</scope>
    <source>
        <strain evidence="4">927/4 GUTat10.1</strain>
    </source>
</reference>
<feature type="region of interest" description="Disordered" evidence="1">
    <location>
        <begin position="122"/>
        <end position="141"/>
    </location>
</feature>
<organism evidence="3 5">
    <name type="scientific">Trypanosoma brucei brucei (strain 927/4 GUTat10.1)</name>
    <dbReference type="NCBI Taxonomy" id="185431"/>
    <lineage>
        <taxon>Eukaryota</taxon>
        <taxon>Discoba</taxon>
        <taxon>Euglenozoa</taxon>
        <taxon>Kinetoplastea</taxon>
        <taxon>Metakinetoplastina</taxon>
        <taxon>Trypanosomatida</taxon>
        <taxon>Trypanosomatidae</taxon>
        <taxon>Trypanosoma</taxon>
    </lineage>
</organism>
<dbReference type="KEGG" id="tbr:Tb927.8.2390"/>
<dbReference type="AlphaFoldDB" id="Q57XF0"/>
<accession>Q57XF0</accession>
<dbReference type="EMBL" id="AC159420">
    <property type="protein sequence ID" value="AAX69741.1"/>
    <property type="molecule type" value="Genomic_DNA"/>
</dbReference>
<gene>
    <name evidence="4" type="primary">Tb08.26A17.200</name>
    <name evidence="3" type="ORF">Tb927.8.2390</name>
</gene>
<evidence type="ECO:0000256" key="2">
    <source>
        <dbReference type="SAM" id="SignalP"/>
    </source>
</evidence>
<dbReference type="RefSeq" id="XP_847072.1">
    <property type="nucleotide sequence ID" value="XM_841979.1"/>
</dbReference>
<dbReference type="OrthoDB" id="273476at2759"/>